<reference evidence="1" key="1">
    <citation type="submission" date="2021-02" db="EMBL/GenBank/DDBJ databases">
        <authorList>
            <person name="Dougan E. K."/>
            <person name="Rhodes N."/>
            <person name="Thang M."/>
            <person name="Chan C."/>
        </authorList>
    </citation>
    <scope>NUCLEOTIDE SEQUENCE</scope>
</reference>
<dbReference type="OrthoDB" id="10275702at2759"/>
<comment type="caution">
    <text evidence="1">The sequence shown here is derived from an EMBL/GenBank/DDBJ whole genome shotgun (WGS) entry which is preliminary data.</text>
</comment>
<evidence type="ECO:0000313" key="1">
    <source>
        <dbReference type="EMBL" id="CAE7445704.1"/>
    </source>
</evidence>
<dbReference type="Proteomes" id="UP000604046">
    <property type="component" value="Unassembled WGS sequence"/>
</dbReference>
<keyword evidence="2" id="KW-1185">Reference proteome</keyword>
<accession>A0A812RK35</accession>
<evidence type="ECO:0000313" key="2">
    <source>
        <dbReference type="Proteomes" id="UP000604046"/>
    </source>
</evidence>
<dbReference type="EMBL" id="CAJNDS010002352">
    <property type="protein sequence ID" value="CAE7445704.1"/>
    <property type="molecule type" value="Genomic_DNA"/>
</dbReference>
<name>A0A812RK35_9DINO</name>
<proteinExistence type="predicted"/>
<protein>
    <submittedName>
        <fullName evidence="1">Uncharacterized protein</fullName>
    </submittedName>
</protein>
<organism evidence="1 2">
    <name type="scientific">Symbiodinium natans</name>
    <dbReference type="NCBI Taxonomy" id="878477"/>
    <lineage>
        <taxon>Eukaryota</taxon>
        <taxon>Sar</taxon>
        <taxon>Alveolata</taxon>
        <taxon>Dinophyceae</taxon>
        <taxon>Suessiales</taxon>
        <taxon>Symbiodiniaceae</taxon>
        <taxon>Symbiodinium</taxon>
    </lineage>
</organism>
<sequence>MVTSPARLRELMESKAPVVVLDVYCALAPKDRAKRHNLGPVVKAELSSLLRRSREKGQAVLFLVGGEHPAELAQKVYLQPQFTSIGGLMCGYLRWKPNATAPWEPPKLQGQRRVIFGLQLP</sequence>
<dbReference type="AlphaFoldDB" id="A0A812RK35"/>
<gene>
    <name evidence="1" type="ORF">SNAT2548_LOCUS24275</name>
</gene>